<evidence type="ECO:0000256" key="1">
    <source>
        <dbReference type="ARBA" id="ARBA00003720"/>
    </source>
</evidence>
<comment type="function">
    <text evidence="1">Catalyzes thiolytic cleavage of beta-ketoadipyl-CoA to succinyl-CoA and acetyl-CoA.</text>
</comment>
<dbReference type="PANTHER" id="PTHR18919">
    <property type="entry name" value="ACETYL-COA C-ACYLTRANSFERASE"/>
    <property type="match status" value="1"/>
</dbReference>
<comment type="caution">
    <text evidence="14">The sequence shown here is derived from an EMBL/GenBank/DDBJ whole genome shotgun (WGS) entry which is preliminary data.</text>
</comment>
<dbReference type="NCBIfam" id="TIGR02430">
    <property type="entry name" value="pcaF"/>
    <property type="match status" value="1"/>
</dbReference>
<sequence>MKNAYIIDAIRTPFGRYAGGLAPVRADDLGAVPIKALIQRNPNVDWEQVNDVIYGCANQAGEDNRNVGRMSALLAGLPYQVPATTINRLCGSSLDAIAIAARAIKAGEASLVIAGGVESMSRAPYVMGKSDSAFGRSQKIEDTTMGWRFINPKLKELYGVDTMPQTAENVAEKFNVNRADQDQFALASQQRTASAQAKGFFSKEIVAVEIPQRKGDAVVIDTDEHPRASTTLEALSKLKPVVKADGTVTAGNASGINDGAAALLIASDEAVQAYNLKPRAKIIASTAVGVEPRIMGFAPAPAIKKLLKQANLTLEQMDVIELNEAFAAQALAVTRDLGLPDDSEKVNPNGGAIALGHPLGASGARLVTTALNQLEQTGGRYALCSMCIGVGQGIALIIERVEAH</sequence>
<dbReference type="CDD" id="cd00751">
    <property type="entry name" value="thiolase"/>
    <property type="match status" value="1"/>
</dbReference>
<dbReference type="PROSITE" id="PS00737">
    <property type="entry name" value="THIOLASE_2"/>
    <property type="match status" value="1"/>
</dbReference>
<proteinExistence type="inferred from homology"/>
<keyword evidence="8 11" id="KW-0012">Acyltransferase</keyword>
<evidence type="ECO:0000256" key="2">
    <source>
        <dbReference type="ARBA" id="ARBA00005071"/>
    </source>
</evidence>
<dbReference type="Proteomes" id="UP000013024">
    <property type="component" value="Unassembled WGS sequence"/>
</dbReference>
<comment type="similarity">
    <text evidence="3 11">Belongs to the thiolase-like superfamily. Thiolase family.</text>
</comment>
<dbReference type="Pfam" id="PF00108">
    <property type="entry name" value="Thiolase_N"/>
    <property type="match status" value="1"/>
</dbReference>
<evidence type="ECO:0000256" key="5">
    <source>
        <dbReference type="ARBA" id="ARBA00016181"/>
    </source>
</evidence>
<dbReference type="InterPro" id="IPR020610">
    <property type="entry name" value="Thiolase_AS"/>
</dbReference>
<protein>
    <recommendedName>
        <fullName evidence="5">Beta-ketoadipyl-CoA thiolase</fullName>
        <ecNumber evidence="4">2.3.1.174</ecNumber>
    </recommendedName>
    <alternativeName>
        <fullName evidence="9">3-oxoadipyl-CoA thiolase</fullName>
    </alternativeName>
</protein>
<dbReference type="PIRSF" id="PIRSF000429">
    <property type="entry name" value="Ac-CoA_Ac_transf"/>
    <property type="match status" value="1"/>
</dbReference>
<dbReference type="NCBIfam" id="TIGR01930">
    <property type="entry name" value="AcCoA-C-Actrans"/>
    <property type="match status" value="1"/>
</dbReference>
<evidence type="ECO:0000256" key="3">
    <source>
        <dbReference type="ARBA" id="ARBA00010982"/>
    </source>
</evidence>
<evidence type="ECO:0000256" key="10">
    <source>
        <dbReference type="ARBA" id="ARBA00048527"/>
    </source>
</evidence>
<dbReference type="EC" id="2.3.1.174" evidence="4"/>
<feature type="domain" description="Thiolase C-terminal" evidence="13">
    <location>
        <begin position="276"/>
        <end position="400"/>
    </location>
</feature>
<evidence type="ECO:0000256" key="7">
    <source>
        <dbReference type="ARBA" id="ARBA00022797"/>
    </source>
</evidence>
<name>A0ABN0K594_ACICA</name>
<dbReference type="PROSITE" id="PS00098">
    <property type="entry name" value="THIOLASE_1"/>
    <property type="match status" value="1"/>
</dbReference>
<dbReference type="Pfam" id="PF02803">
    <property type="entry name" value="Thiolase_C"/>
    <property type="match status" value="1"/>
</dbReference>
<evidence type="ECO:0000259" key="13">
    <source>
        <dbReference type="Pfam" id="PF02803"/>
    </source>
</evidence>
<dbReference type="InterPro" id="IPR012793">
    <property type="entry name" value="PcaF"/>
</dbReference>
<comment type="catalytic activity">
    <reaction evidence="10">
        <text>succinyl-CoA + acetyl-CoA = 3-oxoadipyl-CoA + CoA</text>
        <dbReference type="Rhea" id="RHEA:19481"/>
        <dbReference type="ChEBI" id="CHEBI:57287"/>
        <dbReference type="ChEBI" id="CHEBI:57288"/>
        <dbReference type="ChEBI" id="CHEBI:57292"/>
        <dbReference type="ChEBI" id="CHEBI:57348"/>
        <dbReference type="EC" id="2.3.1.174"/>
    </reaction>
</comment>
<dbReference type="SUPFAM" id="SSF53901">
    <property type="entry name" value="Thiolase-like"/>
    <property type="match status" value="2"/>
</dbReference>
<evidence type="ECO:0000256" key="4">
    <source>
        <dbReference type="ARBA" id="ARBA00012233"/>
    </source>
</evidence>
<dbReference type="InterPro" id="IPR016039">
    <property type="entry name" value="Thiolase-like"/>
</dbReference>
<organism evidence="14 15">
    <name type="scientific">Acinetobacter calcoaceticus DSM 30006 = CIP 81.8</name>
    <dbReference type="NCBI Taxonomy" id="981331"/>
    <lineage>
        <taxon>Bacteria</taxon>
        <taxon>Pseudomonadati</taxon>
        <taxon>Pseudomonadota</taxon>
        <taxon>Gammaproteobacteria</taxon>
        <taxon>Moraxellales</taxon>
        <taxon>Moraxellaceae</taxon>
        <taxon>Acinetobacter</taxon>
        <taxon>Acinetobacter calcoaceticus/baumannii complex</taxon>
    </lineage>
</organism>
<dbReference type="InterPro" id="IPR002155">
    <property type="entry name" value="Thiolase"/>
</dbReference>
<evidence type="ECO:0000313" key="14">
    <source>
        <dbReference type="EMBL" id="ENV98745.1"/>
    </source>
</evidence>
<dbReference type="GeneID" id="92919791"/>
<comment type="pathway">
    <text evidence="2">Aromatic compound metabolism; beta-ketoadipate pathway; acetyl-CoA and succinyl-CoA from 3-oxoadipate: step 2/2.</text>
</comment>
<evidence type="ECO:0000256" key="11">
    <source>
        <dbReference type="RuleBase" id="RU003557"/>
    </source>
</evidence>
<evidence type="ECO:0000259" key="12">
    <source>
        <dbReference type="Pfam" id="PF00108"/>
    </source>
</evidence>
<dbReference type="EMBL" id="APQI01000004">
    <property type="protein sequence ID" value="ENV98745.1"/>
    <property type="molecule type" value="Genomic_DNA"/>
</dbReference>
<evidence type="ECO:0000256" key="6">
    <source>
        <dbReference type="ARBA" id="ARBA00022679"/>
    </source>
</evidence>
<gene>
    <name evidence="14" type="ORF">F936_01828</name>
</gene>
<reference evidence="14 15" key="1">
    <citation type="submission" date="2013-02" db="EMBL/GenBank/DDBJ databases">
        <title>The Genome Sequence of Acinetobacter calcoaceticus CIP 81.8.</title>
        <authorList>
            <consortium name="The Broad Institute Genome Sequencing Platform"/>
            <consortium name="The Broad Institute Genome Sequencing Center for Infectious Disease"/>
            <person name="Cerqueira G."/>
            <person name="Feldgarden M."/>
            <person name="Courvalin P."/>
            <person name="Perichon B."/>
            <person name="Grillot-Courvalin C."/>
            <person name="Clermont D."/>
            <person name="Rocha E."/>
            <person name="Yoon E.-J."/>
            <person name="Nemec A."/>
            <person name="Walker B."/>
            <person name="Young S.K."/>
            <person name="Zeng Q."/>
            <person name="Gargeya S."/>
            <person name="Fitzgerald M."/>
            <person name="Haas B."/>
            <person name="Abouelleil A."/>
            <person name="Alvarado L."/>
            <person name="Arachchi H.M."/>
            <person name="Berlin A.M."/>
            <person name="Chapman S.B."/>
            <person name="Dewar J."/>
            <person name="Goldberg J."/>
            <person name="Griggs A."/>
            <person name="Gujja S."/>
            <person name="Hansen M."/>
            <person name="Howarth C."/>
            <person name="Imamovic A."/>
            <person name="Larimer J."/>
            <person name="McCowan C."/>
            <person name="Murphy C."/>
            <person name="Neiman D."/>
            <person name="Pearson M."/>
            <person name="Priest M."/>
            <person name="Roberts A."/>
            <person name="Saif S."/>
            <person name="Shea T."/>
            <person name="Sisk P."/>
            <person name="Sykes S."/>
            <person name="Wortman J."/>
            <person name="Nusbaum C."/>
            <person name="Birren B."/>
        </authorList>
    </citation>
    <scope>NUCLEOTIDE SEQUENCE [LARGE SCALE GENOMIC DNA]</scope>
    <source>
        <strain evidence="14 15">CIP 81.8</strain>
    </source>
</reference>
<dbReference type="InterPro" id="IPR020615">
    <property type="entry name" value="Thiolase_acyl_enz_int_AS"/>
</dbReference>
<dbReference type="InterPro" id="IPR020613">
    <property type="entry name" value="Thiolase_CS"/>
</dbReference>
<keyword evidence="15" id="KW-1185">Reference proteome</keyword>
<dbReference type="RefSeq" id="WP_005046802.1">
    <property type="nucleotide sequence ID" value="NZ_KB849780.1"/>
</dbReference>
<feature type="domain" description="Thiolase N-terminal" evidence="12">
    <location>
        <begin position="5"/>
        <end position="268"/>
    </location>
</feature>
<evidence type="ECO:0000256" key="8">
    <source>
        <dbReference type="ARBA" id="ARBA00023315"/>
    </source>
</evidence>
<dbReference type="NCBIfam" id="NF006551">
    <property type="entry name" value="PRK09050.1"/>
    <property type="match status" value="1"/>
</dbReference>
<keyword evidence="6 11" id="KW-0808">Transferase</keyword>
<accession>A0ABN0K594</accession>
<dbReference type="InterPro" id="IPR020616">
    <property type="entry name" value="Thiolase_N"/>
</dbReference>
<dbReference type="PANTHER" id="PTHR18919:SF107">
    <property type="entry name" value="ACETYL-COA ACETYLTRANSFERASE, CYTOSOLIC"/>
    <property type="match status" value="1"/>
</dbReference>
<keyword evidence="7" id="KW-0058">Aromatic hydrocarbons catabolism</keyword>
<evidence type="ECO:0000313" key="15">
    <source>
        <dbReference type="Proteomes" id="UP000013024"/>
    </source>
</evidence>
<dbReference type="PROSITE" id="PS00099">
    <property type="entry name" value="THIOLASE_3"/>
    <property type="match status" value="1"/>
</dbReference>
<dbReference type="InterPro" id="IPR020617">
    <property type="entry name" value="Thiolase_C"/>
</dbReference>
<evidence type="ECO:0000256" key="9">
    <source>
        <dbReference type="ARBA" id="ARBA00041222"/>
    </source>
</evidence>
<dbReference type="Gene3D" id="3.40.47.10">
    <property type="match status" value="1"/>
</dbReference>